<accession>A1B3U7</accession>
<sequence>MMPRNVLMLGNSHTAAPRIALRDRPETWPGFQPDVFAMPGDTIGMLEVRDGAIHPSDTEVRRKMRYYNGIPDLPLSGYDAFVVIGCLAFHRLAGLQEHHRSPDFPSVARGERCRLISSGLVEALLADRIGNSPTLRLIRALAGLGQGPVLFMDTVFPSVECRTDPQDFAPHVAMAARGDGGAYHARYLRILHQALGRDAIHIAQPADTVVDEVFTAPEWMRGSVRMQPRRDVPHEAREYGHANPAYGARQLDLIVAALAAL</sequence>
<dbReference type="AlphaFoldDB" id="A1B3U7"/>
<dbReference type="EnsemblBacteria" id="ABL70191">
    <property type="protein sequence ID" value="ABL70191"/>
    <property type="gene ID" value="Pden_2099"/>
</dbReference>
<protein>
    <recommendedName>
        <fullName evidence="3">SGNH/GDSL hydrolase family protein</fullName>
    </recommendedName>
</protein>
<dbReference type="EMBL" id="CP000489">
    <property type="protein sequence ID" value="ABL70191.1"/>
    <property type="molecule type" value="Genomic_DNA"/>
</dbReference>
<dbReference type="STRING" id="318586.Pden_2099"/>
<reference evidence="2" key="1">
    <citation type="submission" date="2006-12" db="EMBL/GenBank/DDBJ databases">
        <title>Complete sequence of chromosome 1 of Paracoccus denitrificans PD1222.</title>
        <authorList>
            <person name="Copeland A."/>
            <person name="Lucas S."/>
            <person name="Lapidus A."/>
            <person name="Barry K."/>
            <person name="Detter J.C."/>
            <person name="Glavina del Rio T."/>
            <person name="Hammon N."/>
            <person name="Israni S."/>
            <person name="Dalin E."/>
            <person name="Tice H."/>
            <person name="Pitluck S."/>
            <person name="Munk A.C."/>
            <person name="Brettin T."/>
            <person name="Bruce D."/>
            <person name="Han C."/>
            <person name="Tapia R."/>
            <person name="Gilna P."/>
            <person name="Schmutz J."/>
            <person name="Larimer F."/>
            <person name="Land M."/>
            <person name="Hauser L."/>
            <person name="Kyrpides N."/>
            <person name="Lykidis A."/>
            <person name="Spiro S."/>
            <person name="Richardson D.J."/>
            <person name="Moir J.W.B."/>
            <person name="Ferguson S.J."/>
            <person name="van Spanning R.J.M."/>
            <person name="Richardson P."/>
        </authorList>
    </citation>
    <scope>NUCLEOTIDE SEQUENCE [LARGE SCALE GENOMIC DNA]</scope>
    <source>
        <strain evidence="2">Pd 1222</strain>
    </source>
</reference>
<organism evidence="1 2">
    <name type="scientific">Paracoccus denitrificans (strain Pd 1222)</name>
    <dbReference type="NCBI Taxonomy" id="318586"/>
    <lineage>
        <taxon>Bacteria</taxon>
        <taxon>Pseudomonadati</taxon>
        <taxon>Pseudomonadota</taxon>
        <taxon>Alphaproteobacteria</taxon>
        <taxon>Rhodobacterales</taxon>
        <taxon>Paracoccaceae</taxon>
        <taxon>Paracoccus</taxon>
    </lineage>
</organism>
<dbReference type="RefSeq" id="WP_011748386.1">
    <property type="nucleotide sequence ID" value="NC_008686.1"/>
</dbReference>
<dbReference type="OrthoDB" id="6174477at2"/>
<keyword evidence="2" id="KW-1185">Reference proteome</keyword>
<proteinExistence type="predicted"/>
<name>A1B3U7_PARDP</name>
<dbReference type="KEGG" id="pde:Pden_2099"/>
<dbReference type="Proteomes" id="UP000000361">
    <property type="component" value="Chromosome 1"/>
</dbReference>
<evidence type="ECO:0000313" key="2">
    <source>
        <dbReference type="Proteomes" id="UP000000361"/>
    </source>
</evidence>
<dbReference type="GeneID" id="93450496"/>
<gene>
    <name evidence="1" type="ordered locus">Pden_2099</name>
</gene>
<evidence type="ECO:0008006" key="3">
    <source>
        <dbReference type="Google" id="ProtNLM"/>
    </source>
</evidence>
<dbReference type="HOGENOM" id="CLU_1064948_0_0_5"/>
<evidence type="ECO:0000313" key="1">
    <source>
        <dbReference type="EMBL" id="ABL70191.1"/>
    </source>
</evidence>
<dbReference type="eggNOG" id="ENOG5033HUA">
    <property type="taxonomic scope" value="Bacteria"/>
</dbReference>